<organism evidence="2 3">
    <name type="scientific">Shewanella surugensis</name>
    <dbReference type="NCBI Taxonomy" id="212020"/>
    <lineage>
        <taxon>Bacteria</taxon>
        <taxon>Pseudomonadati</taxon>
        <taxon>Pseudomonadota</taxon>
        <taxon>Gammaproteobacteria</taxon>
        <taxon>Alteromonadales</taxon>
        <taxon>Shewanellaceae</taxon>
        <taxon>Shewanella</taxon>
    </lineage>
</organism>
<dbReference type="Gene3D" id="3.40.630.30">
    <property type="match status" value="1"/>
</dbReference>
<reference evidence="2 3" key="1">
    <citation type="submission" date="2022-01" db="EMBL/GenBank/DDBJ databases">
        <title>Whole genome-based taxonomy of the Shewanellaceae.</title>
        <authorList>
            <person name="Martin-Rodriguez A.J."/>
        </authorList>
    </citation>
    <scope>NUCLEOTIDE SEQUENCE [LARGE SCALE GENOMIC DNA]</scope>
    <source>
        <strain evidence="2 3">DSM 17177</strain>
    </source>
</reference>
<evidence type="ECO:0000313" key="2">
    <source>
        <dbReference type="EMBL" id="MCL1122924.1"/>
    </source>
</evidence>
<evidence type="ECO:0000259" key="1">
    <source>
        <dbReference type="PROSITE" id="PS51186"/>
    </source>
</evidence>
<accession>A0ABT0L5F8</accession>
<gene>
    <name evidence="2" type="ORF">L2764_00115</name>
</gene>
<dbReference type="RefSeq" id="WP_248938205.1">
    <property type="nucleotide sequence ID" value="NZ_JAKIKS010000001.1"/>
</dbReference>
<name>A0ABT0L5F8_9GAMM</name>
<dbReference type="PROSITE" id="PS51186">
    <property type="entry name" value="GNAT"/>
    <property type="match status" value="1"/>
</dbReference>
<dbReference type="InterPro" id="IPR000182">
    <property type="entry name" value="GNAT_dom"/>
</dbReference>
<sequence length="143" mass="16697">MDKNELKFDWLAVDDRRDVAAFYRQFMPYARLNRKEAIAVLKSTNEEIIASVRFRPVGELVLLTGLLVNPTWRGQKLGAILIKNSCPCLAKKSIYLFVEADLERFYQHHGFRVLNQGPNDIEQLLLKYQKQGKSLLMMQYFDN</sequence>
<proteinExistence type="predicted"/>
<dbReference type="Proteomes" id="UP001203423">
    <property type="component" value="Unassembled WGS sequence"/>
</dbReference>
<dbReference type="SUPFAM" id="SSF55729">
    <property type="entry name" value="Acyl-CoA N-acyltransferases (Nat)"/>
    <property type="match status" value="1"/>
</dbReference>
<dbReference type="InterPro" id="IPR016181">
    <property type="entry name" value="Acyl_CoA_acyltransferase"/>
</dbReference>
<feature type="domain" description="N-acetyltransferase" evidence="1">
    <location>
        <begin position="1"/>
        <end position="142"/>
    </location>
</feature>
<dbReference type="EMBL" id="JAKIKS010000001">
    <property type="protein sequence ID" value="MCL1122924.1"/>
    <property type="molecule type" value="Genomic_DNA"/>
</dbReference>
<dbReference type="Pfam" id="PF13508">
    <property type="entry name" value="Acetyltransf_7"/>
    <property type="match status" value="1"/>
</dbReference>
<protein>
    <submittedName>
        <fullName evidence="2">GNAT family N-acetyltransferase</fullName>
    </submittedName>
</protein>
<keyword evidence="3" id="KW-1185">Reference proteome</keyword>
<evidence type="ECO:0000313" key="3">
    <source>
        <dbReference type="Proteomes" id="UP001203423"/>
    </source>
</evidence>
<comment type="caution">
    <text evidence="2">The sequence shown here is derived from an EMBL/GenBank/DDBJ whole genome shotgun (WGS) entry which is preliminary data.</text>
</comment>